<name>G0NEE9_CAEBE</name>
<protein>
    <recommendedName>
        <fullName evidence="5">NR LBD domain-containing protein</fullName>
    </recommendedName>
</protein>
<dbReference type="InterPro" id="IPR000536">
    <property type="entry name" value="Nucl_hrmn_rcpt_lig-bd"/>
</dbReference>
<dbReference type="Proteomes" id="UP000008068">
    <property type="component" value="Unassembled WGS sequence"/>
</dbReference>
<evidence type="ECO:0000313" key="6">
    <source>
        <dbReference type="EMBL" id="EGT58901.1"/>
    </source>
</evidence>
<gene>
    <name evidence="6" type="ORF">CAEBREN_28588</name>
</gene>
<accession>G0NEE9</accession>
<dbReference type="InterPro" id="IPR035500">
    <property type="entry name" value="NHR-like_dom_sf"/>
</dbReference>
<dbReference type="PANTHER" id="PTHR46587:SF4">
    <property type="entry name" value="NUCLEAR HORMONE RECEPTOR FAMILY"/>
    <property type="match status" value="1"/>
</dbReference>
<feature type="region of interest" description="Disordered" evidence="4">
    <location>
        <begin position="1"/>
        <end position="21"/>
    </location>
</feature>
<feature type="compositionally biased region" description="Polar residues" evidence="4">
    <location>
        <begin position="1"/>
        <end position="19"/>
    </location>
</feature>
<keyword evidence="1" id="KW-0805">Transcription regulation</keyword>
<keyword evidence="7" id="KW-1185">Reference proteome</keyword>
<evidence type="ECO:0000259" key="5">
    <source>
        <dbReference type="Pfam" id="PF00104"/>
    </source>
</evidence>
<dbReference type="OrthoDB" id="5837785at2759"/>
<evidence type="ECO:0000256" key="2">
    <source>
        <dbReference type="ARBA" id="ARBA00023163"/>
    </source>
</evidence>
<dbReference type="SUPFAM" id="SSF48508">
    <property type="entry name" value="Nuclear receptor ligand-binding domain"/>
    <property type="match status" value="1"/>
</dbReference>
<dbReference type="EMBL" id="GL379873">
    <property type="protein sequence ID" value="EGT58901.1"/>
    <property type="molecule type" value="Genomic_DNA"/>
</dbReference>
<dbReference type="Gene3D" id="1.10.565.10">
    <property type="entry name" value="Retinoid X Receptor"/>
    <property type="match status" value="1"/>
</dbReference>
<dbReference type="Pfam" id="PF00104">
    <property type="entry name" value="Hormone_recep"/>
    <property type="match status" value="1"/>
</dbReference>
<sequence length="153" mass="18127">MKSSLVVTRDTNGPRTPTPTYLDVPENLMKSLVEMQVKQWEEHQEQKVEPMRRATRSDVNKMFKWSFNNSVEWASQFEPFLRLTNEHQKCVVSEYGFAFFLIDQAFKSAREWRNGYWLLQNETFLHADYFHGLENSGVTVDQEAVRYSFFGNK</sequence>
<evidence type="ECO:0000313" key="7">
    <source>
        <dbReference type="Proteomes" id="UP000008068"/>
    </source>
</evidence>
<feature type="domain" description="NR LBD" evidence="5">
    <location>
        <begin position="44"/>
        <end position="134"/>
    </location>
</feature>
<dbReference type="HOGENOM" id="CLU_1714914_0_0_1"/>
<dbReference type="STRING" id="135651.G0NEE9"/>
<dbReference type="InParanoid" id="G0NEE9"/>
<keyword evidence="3" id="KW-0675">Receptor</keyword>
<evidence type="ECO:0000256" key="1">
    <source>
        <dbReference type="ARBA" id="ARBA00023015"/>
    </source>
</evidence>
<dbReference type="AlphaFoldDB" id="G0NEE9"/>
<keyword evidence="2" id="KW-0804">Transcription</keyword>
<dbReference type="PANTHER" id="PTHR46587">
    <property type="entry name" value="NUCLEAR HORMONE RECEPTOR FAMILY"/>
    <property type="match status" value="1"/>
</dbReference>
<evidence type="ECO:0000256" key="3">
    <source>
        <dbReference type="ARBA" id="ARBA00023170"/>
    </source>
</evidence>
<dbReference type="eggNOG" id="KOG3575">
    <property type="taxonomic scope" value="Eukaryota"/>
</dbReference>
<proteinExistence type="predicted"/>
<evidence type="ECO:0000256" key="4">
    <source>
        <dbReference type="SAM" id="MobiDB-lite"/>
    </source>
</evidence>
<organism evidence="7">
    <name type="scientific">Caenorhabditis brenneri</name>
    <name type="common">Nematode worm</name>
    <dbReference type="NCBI Taxonomy" id="135651"/>
    <lineage>
        <taxon>Eukaryota</taxon>
        <taxon>Metazoa</taxon>
        <taxon>Ecdysozoa</taxon>
        <taxon>Nematoda</taxon>
        <taxon>Chromadorea</taxon>
        <taxon>Rhabditida</taxon>
        <taxon>Rhabditina</taxon>
        <taxon>Rhabditomorpha</taxon>
        <taxon>Rhabditoidea</taxon>
        <taxon>Rhabditidae</taxon>
        <taxon>Peloderinae</taxon>
        <taxon>Caenorhabditis</taxon>
    </lineage>
</organism>
<reference evidence="7" key="1">
    <citation type="submission" date="2011-07" db="EMBL/GenBank/DDBJ databases">
        <authorList>
            <consortium name="Caenorhabditis brenneri Sequencing and Analysis Consortium"/>
            <person name="Wilson R.K."/>
        </authorList>
    </citation>
    <scope>NUCLEOTIDE SEQUENCE [LARGE SCALE GENOMIC DNA]</scope>
    <source>
        <strain evidence="7">PB2801</strain>
    </source>
</reference>